<dbReference type="InterPro" id="IPR018076">
    <property type="entry name" value="T2SS_GspF_dom"/>
</dbReference>
<dbReference type="Gene3D" id="1.20.81.30">
    <property type="entry name" value="Type II secretion system (T2SS), domain F"/>
    <property type="match status" value="2"/>
</dbReference>
<feature type="transmembrane region" description="Helical" evidence="7">
    <location>
        <begin position="372"/>
        <end position="392"/>
    </location>
</feature>
<evidence type="ECO:0000256" key="2">
    <source>
        <dbReference type="ARBA" id="ARBA00005745"/>
    </source>
</evidence>
<evidence type="ECO:0000256" key="1">
    <source>
        <dbReference type="ARBA" id="ARBA00004651"/>
    </source>
</evidence>
<proteinExistence type="inferred from homology"/>
<dbReference type="EMBL" id="FLQX01000105">
    <property type="protein sequence ID" value="SBT06115.1"/>
    <property type="molecule type" value="Genomic_DNA"/>
</dbReference>
<gene>
    <name evidence="9" type="ORF">ACCAA_30054</name>
</gene>
<comment type="similarity">
    <text evidence="2">Belongs to the GSP F family.</text>
</comment>
<organism evidence="9 10">
    <name type="scientific">Candidatus Accumulibacter aalborgensis</name>
    <dbReference type="NCBI Taxonomy" id="1860102"/>
    <lineage>
        <taxon>Bacteria</taxon>
        <taxon>Pseudomonadati</taxon>
        <taxon>Pseudomonadota</taxon>
        <taxon>Betaproteobacteria</taxon>
        <taxon>Candidatus Accumulibacter</taxon>
    </lineage>
</organism>
<keyword evidence="10" id="KW-1185">Reference proteome</keyword>
<dbReference type="STRING" id="1860102.ACCAA_30054"/>
<dbReference type="AlphaFoldDB" id="A0A1A8XLU1"/>
<dbReference type="InterPro" id="IPR003004">
    <property type="entry name" value="GspF/PilC"/>
</dbReference>
<dbReference type="PRINTS" id="PR00812">
    <property type="entry name" value="BCTERIALGSPF"/>
</dbReference>
<dbReference type="RefSeq" id="WP_186406966.1">
    <property type="nucleotide sequence ID" value="NZ_FLQX01000105.1"/>
</dbReference>
<dbReference type="InterPro" id="IPR042094">
    <property type="entry name" value="T2SS_GspF_sf"/>
</dbReference>
<dbReference type="GO" id="GO:0005886">
    <property type="term" value="C:plasma membrane"/>
    <property type="evidence" value="ECO:0007669"/>
    <property type="project" value="UniProtKB-SubCell"/>
</dbReference>
<evidence type="ECO:0000256" key="5">
    <source>
        <dbReference type="ARBA" id="ARBA00022989"/>
    </source>
</evidence>
<dbReference type="Pfam" id="PF00482">
    <property type="entry name" value="T2SSF"/>
    <property type="match status" value="2"/>
</dbReference>
<feature type="domain" description="Type II secretion system protein GspF" evidence="8">
    <location>
        <begin position="67"/>
        <end position="190"/>
    </location>
</feature>
<protein>
    <submittedName>
        <fullName evidence="9">Type II secretion system protein F</fullName>
    </submittedName>
</protein>
<name>A0A1A8XLU1_9PROT</name>
<dbReference type="Proteomes" id="UP000199169">
    <property type="component" value="Unassembled WGS sequence"/>
</dbReference>
<feature type="transmembrane region" description="Helical" evidence="7">
    <location>
        <begin position="166"/>
        <end position="189"/>
    </location>
</feature>
<sequence length="400" mass="43622">MRFEVRALTPDNLIETHTVDAADAGEAGRQLQQRRLQPLSIKAASGTVTGSAALPGRSRRSFSLLLFSAELLALLEAGLSLVEAFEALLEKEASPISSAVLDRLIGDLREGQRFSAALARQPDVFPPLYVGIVRAAEGTSDLPRALSRYIDYQTRLDTVRNKMISAAIYPMILLVVGCGVTLFLMAYVVPRFSAVYQGSGRSLPWLSQLLLDWGQFVGEHSATVVGGLLLVALIGSWWLRRFVSSGRWIVFLTRLPGIGERVRIIELSRLYLTTGMLLEGGIPILAALDIVANAVSANTREALLAARRIISDGGTLSQAFDSSRLATPIALRMLRVGERSGQMGAMLTRSALFYEGESARWMERFTKVFEPLLMTAIGLLVGLIVVLLYMPIFDLAGTLQ</sequence>
<dbReference type="PANTHER" id="PTHR30012:SF0">
    <property type="entry name" value="TYPE II SECRETION SYSTEM PROTEIN F-RELATED"/>
    <property type="match status" value="1"/>
</dbReference>
<keyword evidence="4 7" id="KW-0812">Transmembrane</keyword>
<evidence type="ECO:0000313" key="10">
    <source>
        <dbReference type="Proteomes" id="UP000199169"/>
    </source>
</evidence>
<evidence type="ECO:0000313" key="9">
    <source>
        <dbReference type="EMBL" id="SBT06115.1"/>
    </source>
</evidence>
<comment type="subcellular location">
    <subcellularLocation>
        <location evidence="1">Cell membrane</location>
        <topology evidence="1">Multi-pass membrane protein</topology>
    </subcellularLocation>
</comment>
<evidence type="ECO:0000256" key="3">
    <source>
        <dbReference type="ARBA" id="ARBA00022475"/>
    </source>
</evidence>
<keyword evidence="6 7" id="KW-0472">Membrane</keyword>
<feature type="domain" description="Type II secretion system protein GspF" evidence="8">
    <location>
        <begin position="273"/>
        <end position="391"/>
    </location>
</feature>
<evidence type="ECO:0000256" key="6">
    <source>
        <dbReference type="ARBA" id="ARBA00023136"/>
    </source>
</evidence>
<evidence type="ECO:0000256" key="7">
    <source>
        <dbReference type="SAM" id="Phobius"/>
    </source>
</evidence>
<feature type="transmembrane region" description="Helical" evidence="7">
    <location>
        <begin position="220"/>
        <end position="239"/>
    </location>
</feature>
<evidence type="ECO:0000256" key="4">
    <source>
        <dbReference type="ARBA" id="ARBA00022692"/>
    </source>
</evidence>
<keyword evidence="3" id="KW-1003">Cell membrane</keyword>
<keyword evidence="5 7" id="KW-1133">Transmembrane helix</keyword>
<dbReference type="PANTHER" id="PTHR30012">
    <property type="entry name" value="GENERAL SECRETION PATHWAY PROTEIN"/>
    <property type="match status" value="1"/>
</dbReference>
<evidence type="ECO:0000259" key="8">
    <source>
        <dbReference type="Pfam" id="PF00482"/>
    </source>
</evidence>
<accession>A0A1A8XLU1</accession>
<reference evidence="9 10" key="1">
    <citation type="submission" date="2016-06" db="EMBL/GenBank/DDBJ databases">
        <authorList>
            <person name="Kjaerup R.B."/>
            <person name="Dalgaard T.S."/>
            <person name="Juul-Madsen H.R."/>
        </authorList>
    </citation>
    <scope>NUCLEOTIDE SEQUENCE [LARGE SCALE GENOMIC DNA]</scope>
    <source>
        <strain evidence="9">3</strain>
    </source>
</reference>